<name>A0A844GU25_9CHRO</name>
<sequence>MYSFRRVTHAVWSYLNQSITPTEEEYSVWKPSRFWYIYKIRILEKCWLQKSFIPAHEIRGQDEYRAGN</sequence>
<reference evidence="1 2" key="1">
    <citation type="submission" date="2019-11" db="EMBL/GenBank/DDBJ databases">
        <title>Isolation of a new High Light Tolerant Cyanobacteria.</title>
        <authorList>
            <person name="Dobson Z."/>
            <person name="Vaughn N."/>
            <person name="Vaughn M."/>
            <person name="Fromme P."/>
            <person name="Mazor Y."/>
        </authorList>
    </citation>
    <scope>NUCLEOTIDE SEQUENCE [LARGE SCALE GENOMIC DNA]</scope>
    <source>
        <strain evidence="1 2">0216</strain>
    </source>
</reference>
<evidence type="ECO:0000313" key="2">
    <source>
        <dbReference type="Proteomes" id="UP000437131"/>
    </source>
</evidence>
<proteinExistence type="predicted"/>
<dbReference type="AlphaFoldDB" id="A0A844GU25"/>
<evidence type="ECO:0000313" key="1">
    <source>
        <dbReference type="EMBL" id="MTF39560.1"/>
    </source>
</evidence>
<dbReference type="Proteomes" id="UP000437131">
    <property type="component" value="Unassembled WGS sequence"/>
</dbReference>
<comment type="caution">
    <text evidence="1">The sequence shown here is derived from an EMBL/GenBank/DDBJ whole genome shotgun (WGS) entry which is preliminary data.</text>
</comment>
<gene>
    <name evidence="1" type="ORF">GGC33_11570</name>
</gene>
<accession>A0A844GU25</accession>
<protein>
    <submittedName>
        <fullName evidence="1">Uncharacterized protein</fullName>
    </submittedName>
</protein>
<organism evidence="1 2">
    <name type="scientific">Cyanobacterium aponinum 0216</name>
    <dbReference type="NCBI Taxonomy" id="2676140"/>
    <lineage>
        <taxon>Bacteria</taxon>
        <taxon>Bacillati</taxon>
        <taxon>Cyanobacteriota</taxon>
        <taxon>Cyanophyceae</taxon>
        <taxon>Oscillatoriophycideae</taxon>
        <taxon>Chroococcales</taxon>
        <taxon>Geminocystaceae</taxon>
        <taxon>Cyanobacterium</taxon>
    </lineage>
</organism>
<dbReference type="EMBL" id="WMIA01000014">
    <property type="protein sequence ID" value="MTF39560.1"/>
    <property type="molecule type" value="Genomic_DNA"/>
</dbReference>